<dbReference type="RefSeq" id="WP_114696852.1">
    <property type="nucleotide sequence ID" value="NZ_QQOH01000005.1"/>
</dbReference>
<dbReference type="NCBIfam" id="TIGR00254">
    <property type="entry name" value="GGDEF"/>
    <property type="match status" value="1"/>
</dbReference>
<dbReference type="OrthoDB" id="8416215at2"/>
<dbReference type="InterPro" id="IPR000160">
    <property type="entry name" value="GGDEF_dom"/>
</dbReference>
<dbReference type="Gene3D" id="3.30.450.20">
    <property type="entry name" value="PAS domain"/>
    <property type="match status" value="2"/>
</dbReference>
<dbReference type="SMART" id="SM00091">
    <property type="entry name" value="PAS"/>
    <property type="match status" value="1"/>
</dbReference>
<dbReference type="InterPro" id="IPR035919">
    <property type="entry name" value="EAL_sf"/>
</dbReference>
<evidence type="ECO:0000259" key="3">
    <source>
        <dbReference type="PROSITE" id="PS50112"/>
    </source>
</evidence>
<evidence type="ECO:0000313" key="7">
    <source>
        <dbReference type="EMBL" id="RDE18276.1"/>
    </source>
</evidence>
<accession>A0A369WCD0</accession>
<dbReference type="SUPFAM" id="SSF141868">
    <property type="entry name" value="EAL domain-like"/>
    <property type="match status" value="1"/>
</dbReference>
<keyword evidence="1" id="KW-0175">Coiled coil</keyword>
<dbReference type="NCBIfam" id="TIGR00229">
    <property type="entry name" value="sensory_box"/>
    <property type="match status" value="1"/>
</dbReference>
<dbReference type="InterPro" id="IPR000700">
    <property type="entry name" value="PAS-assoc_C"/>
</dbReference>
<feature type="transmembrane region" description="Helical" evidence="2">
    <location>
        <begin position="15"/>
        <end position="36"/>
    </location>
</feature>
<feature type="domain" description="PAC" evidence="4">
    <location>
        <begin position="405"/>
        <end position="459"/>
    </location>
</feature>
<dbReference type="SMART" id="SM00052">
    <property type="entry name" value="EAL"/>
    <property type="match status" value="1"/>
</dbReference>
<dbReference type="PANTHER" id="PTHR44757">
    <property type="entry name" value="DIGUANYLATE CYCLASE DGCP"/>
    <property type="match status" value="1"/>
</dbReference>
<keyword evidence="8" id="KW-1185">Reference proteome</keyword>
<dbReference type="CDD" id="cd18773">
    <property type="entry name" value="PDC1_HK_sensor"/>
    <property type="match status" value="1"/>
</dbReference>
<dbReference type="InterPro" id="IPR013767">
    <property type="entry name" value="PAS_fold"/>
</dbReference>
<sequence>MVKEQRSQGVIQPHFAVTLFTLLIAGGCLALMLFVLQHGEQRAIRELEDRTQLLAHTLEGSAIRSVQDVIGRLQSIDKVLEFNPALLSRNSGDLSQVLRDTLSLAPSLREVMIHDRDGNWIASSNQRPPQQPTKAARCADQLALSAQSGYLIQAPASGRYLGSASNASSLHHIPICVDIRSSRGIILARITAALNPDYLRELFRPAYEFYPVTVELLHYNGQLLTRAGSVQMDDAPRSTQRLIRELSSRDFGLFHQTLGTGTGKPEQQLITSYRSTSPLPLVVTVNLDQQQGLMGWRNEHQTIILVFIMLILLVLIGGTLVNMALRRKQRLEAELQMLTTAISSAANAIFITDIKGRIQWVNHAFEKLTGWNADEIHGKTPRVLSSGEHGPEFFKQMWQSITQGQTWRNHVVNRTRRGDRMVIEQTVTPIHDRRGHLSQFVAVHEDVTARINAENRVKYLAQHDTLTGLPNRLTFVDKLDHKLSQDSQRKLMVFFIDLDNFKSINDTLGHQAGDEVLRISAQRMMQVLPGDALLSRLGGDEFAVMLESISQKGPLQSLVEELLQTLCQPIELEAGHFTLSASLGITCGLPGQDQAATLLKQADLAMYRAKQNGRNGFSFFDEAMDYRMHRHVSLEQNLRDALNHDDQFHLCFQPVFDCHSLQPVSLEVLIRWQNSQGEWVSPAEFIPVAEDSGLIVELGRRQLNYLFQRLESWKDGPLDGLRISINISTVQLARDQIAENLLRRLRWSHIPTNRLTVEITETSLMTDNQQLRDNLTMLHQHGISLSIDDFGTGHSSLSYISQLQASQLKIDRSFINGIGQGSSDEAVIQATLALAHQLGIQVVAEGVETEQQLAFLRQQGTDLLQGYLLAKPMFEPQLLEFIAAQRDIENATIRFQANSSIAAPH</sequence>
<dbReference type="InterPro" id="IPR043128">
    <property type="entry name" value="Rev_trsase/Diguanyl_cyclase"/>
</dbReference>
<dbReference type="Pfam" id="PF00989">
    <property type="entry name" value="PAS"/>
    <property type="match status" value="1"/>
</dbReference>
<evidence type="ECO:0000256" key="2">
    <source>
        <dbReference type="SAM" id="Phobius"/>
    </source>
</evidence>
<dbReference type="PROSITE" id="PS51257">
    <property type="entry name" value="PROKAR_LIPOPROTEIN"/>
    <property type="match status" value="1"/>
</dbReference>
<dbReference type="SUPFAM" id="SSF55073">
    <property type="entry name" value="Nucleotide cyclase"/>
    <property type="match status" value="1"/>
</dbReference>
<comment type="caution">
    <text evidence="7">The sequence shown here is derived from an EMBL/GenBank/DDBJ whole genome shotgun (WGS) entry which is preliminary data.</text>
</comment>
<dbReference type="PROSITE" id="PS50112">
    <property type="entry name" value="PAS"/>
    <property type="match status" value="1"/>
</dbReference>
<feature type="transmembrane region" description="Helical" evidence="2">
    <location>
        <begin position="303"/>
        <end position="325"/>
    </location>
</feature>
<proteinExistence type="predicted"/>
<dbReference type="InterPro" id="IPR029787">
    <property type="entry name" value="Nucleotide_cyclase"/>
</dbReference>
<dbReference type="AlphaFoldDB" id="A0A369WCD0"/>
<dbReference type="PROSITE" id="PS50883">
    <property type="entry name" value="EAL"/>
    <property type="match status" value="1"/>
</dbReference>
<dbReference type="Gene3D" id="3.20.20.450">
    <property type="entry name" value="EAL domain"/>
    <property type="match status" value="1"/>
</dbReference>
<gene>
    <name evidence="7" type="ORF">DV711_16565</name>
</gene>
<protein>
    <submittedName>
        <fullName evidence="7">EAL domain-containing protein</fullName>
    </submittedName>
</protein>
<dbReference type="InterPro" id="IPR035965">
    <property type="entry name" value="PAS-like_dom_sf"/>
</dbReference>
<dbReference type="Gene3D" id="3.30.70.270">
    <property type="match status" value="1"/>
</dbReference>
<keyword evidence="2" id="KW-0472">Membrane</keyword>
<dbReference type="EMBL" id="QQOH01000005">
    <property type="protein sequence ID" value="RDE18276.1"/>
    <property type="molecule type" value="Genomic_DNA"/>
</dbReference>
<keyword evidence="2" id="KW-0812">Transmembrane</keyword>
<dbReference type="PANTHER" id="PTHR44757:SF2">
    <property type="entry name" value="BIOFILM ARCHITECTURE MAINTENANCE PROTEIN MBAA"/>
    <property type="match status" value="1"/>
</dbReference>
<dbReference type="InterPro" id="IPR000014">
    <property type="entry name" value="PAS"/>
</dbReference>
<dbReference type="Pfam" id="PF00990">
    <property type="entry name" value="GGDEF"/>
    <property type="match status" value="1"/>
</dbReference>
<name>A0A369WCD0_9GAMM</name>
<reference evidence="7 8" key="1">
    <citation type="submission" date="2018-07" db="EMBL/GenBank/DDBJ databases">
        <title>Motiliproteus coralliicola sp. nov., a bacterium isolated from Coral.</title>
        <authorList>
            <person name="Wang G."/>
        </authorList>
    </citation>
    <scope>NUCLEOTIDE SEQUENCE [LARGE SCALE GENOMIC DNA]</scope>
    <source>
        <strain evidence="7 8">C34</strain>
    </source>
</reference>
<dbReference type="Proteomes" id="UP000253769">
    <property type="component" value="Unassembled WGS sequence"/>
</dbReference>
<evidence type="ECO:0000259" key="4">
    <source>
        <dbReference type="PROSITE" id="PS50113"/>
    </source>
</evidence>
<dbReference type="PROSITE" id="PS50113">
    <property type="entry name" value="PAC"/>
    <property type="match status" value="1"/>
</dbReference>
<evidence type="ECO:0000256" key="1">
    <source>
        <dbReference type="SAM" id="Coils"/>
    </source>
</evidence>
<dbReference type="GO" id="GO:0006355">
    <property type="term" value="P:regulation of DNA-templated transcription"/>
    <property type="evidence" value="ECO:0007669"/>
    <property type="project" value="InterPro"/>
</dbReference>
<dbReference type="InterPro" id="IPR052155">
    <property type="entry name" value="Biofilm_reg_signaling"/>
</dbReference>
<dbReference type="CDD" id="cd01948">
    <property type="entry name" value="EAL"/>
    <property type="match status" value="1"/>
</dbReference>
<evidence type="ECO:0000259" key="5">
    <source>
        <dbReference type="PROSITE" id="PS50883"/>
    </source>
</evidence>
<keyword evidence="2" id="KW-1133">Transmembrane helix</keyword>
<dbReference type="SMART" id="SM00267">
    <property type="entry name" value="GGDEF"/>
    <property type="match status" value="1"/>
</dbReference>
<feature type="domain" description="EAL" evidence="5">
    <location>
        <begin position="631"/>
        <end position="886"/>
    </location>
</feature>
<dbReference type="InterPro" id="IPR001633">
    <property type="entry name" value="EAL_dom"/>
</dbReference>
<dbReference type="CDD" id="cd01949">
    <property type="entry name" value="GGDEF"/>
    <property type="match status" value="1"/>
</dbReference>
<feature type="coiled-coil region" evidence="1">
    <location>
        <begin position="321"/>
        <end position="348"/>
    </location>
</feature>
<organism evidence="7 8">
    <name type="scientific">Motiliproteus coralliicola</name>
    <dbReference type="NCBI Taxonomy" id="2283196"/>
    <lineage>
        <taxon>Bacteria</taxon>
        <taxon>Pseudomonadati</taxon>
        <taxon>Pseudomonadota</taxon>
        <taxon>Gammaproteobacteria</taxon>
        <taxon>Oceanospirillales</taxon>
        <taxon>Oceanospirillaceae</taxon>
        <taxon>Motiliproteus</taxon>
    </lineage>
</organism>
<dbReference type="Pfam" id="PF00563">
    <property type="entry name" value="EAL"/>
    <property type="match status" value="1"/>
</dbReference>
<feature type="domain" description="GGDEF" evidence="6">
    <location>
        <begin position="489"/>
        <end position="622"/>
    </location>
</feature>
<dbReference type="SUPFAM" id="SSF55785">
    <property type="entry name" value="PYP-like sensor domain (PAS domain)"/>
    <property type="match status" value="1"/>
</dbReference>
<feature type="domain" description="PAS" evidence="3">
    <location>
        <begin position="334"/>
        <end position="380"/>
    </location>
</feature>
<evidence type="ECO:0000313" key="8">
    <source>
        <dbReference type="Proteomes" id="UP000253769"/>
    </source>
</evidence>
<evidence type="ECO:0000259" key="6">
    <source>
        <dbReference type="PROSITE" id="PS50887"/>
    </source>
</evidence>
<dbReference type="PROSITE" id="PS50887">
    <property type="entry name" value="GGDEF"/>
    <property type="match status" value="1"/>
</dbReference>
<dbReference type="CDD" id="cd00130">
    <property type="entry name" value="PAS"/>
    <property type="match status" value="1"/>
</dbReference>